<dbReference type="PANTHER" id="PTHR24379:SF121">
    <property type="entry name" value="C2H2-TYPE DOMAIN-CONTAINING PROTEIN"/>
    <property type="match status" value="1"/>
</dbReference>
<evidence type="ECO:0000256" key="4">
    <source>
        <dbReference type="ARBA" id="ARBA00022833"/>
    </source>
</evidence>
<dbReference type="AlphaFoldDB" id="A0AAY5EB25"/>
<dbReference type="InterPro" id="IPR036236">
    <property type="entry name" value="Znf_C2H2_sf"/>
</dbReference>
<accession>A0AAY5EB25</accession>
<dbReference type="SMART" id="SM00355">
    <property type="entry name" value="ZnF_C2H2"/>
    <property type="match status" value="8"/>
</dbReference>
<sequence length="268" mass="30690">MFLKQHRCHVCNLTFSTPFLLQEHLHLHTGVRPYCCAECGKQFCHLVNYRAHLRSHAQVASVHCVICTATFATKEDLQKHLDTNHFEDEFYQCDFCKRIFSSMQECKKHVQQHKQQTKGHHYPNCDCSFCRQTSEKGVFICTDCGQAFSKKVSLLRHTSPAKTNDIRCMECGQVFDSSEELKKHAGTHQRVMRCSECGMGFRSSLMLMSHMGGHAAQRPCLCKDCGLGFSHQQAFDSHLKTCGVMTPPEVNIVILRYCNILFISFLPF</sequence>
<dbReference type="PANTHER" id="PTHR24379">
    <property type="entry name" value="KRAB AND ZINC FINGER DOMAIN-CONTAINING"/>
    <property type="match status" value="1"/>
</dbReference>
<feature type="domain" description="C2H2-type" evidence="6">
    <location>
        <begin position="34"/>
        <end position="61"/>
    </location>
</feature>
<dbReference type="GO" id="GO:0008270">
    <property type="term" value="F:zinc ion binding"/>
    <property type="evidence" value="ECO:0007669"/>
    <property type="project" value="UniProtKB-KW"/>
</dbReference>
<dbReference type="Gene3D" id="3.30.160.60">
    <property type="entry name" value="Classic Zinc Finger"/>
    <property type="match status" value="5"/>
</dbReference>
<feature type="domain" description="C2H2-type" evidence="6">
    <location>
        <begin position="139"/>
        <end position="167"/>
    </location>
</feature>
<feature type="domain" description="C2H2-type" evidence="6">
    <location>
        <begin position="192"/>
        <end position="219"/>
    </location>
</feature>
<keyword evidence="1" id="KW-0479">Metal-binding</keyword>
<keyword evidence="3 5" id="KW-0863">Zinc-finger</keyword>
<feature type="domain" description="C2H2-type" evidence="6">
    <location>
        <begin position="91"/>
        <end position="118"/>
    </location>
</feature>
<gene>
    <name evidence="7" type="primary">XAF1</name>
</gene>
<evidence type="ECO:0000259" key="6">
    <source>
        <dbReference type="PROSITE" id="PS50157"/>
    </source>
</evidence>
<evidence type="ECO:0000313" key="8">
    <source>
        <dbReference type="Proteomes" id="UP000314983"/>
    </source>
</evidence>
<proteinExistence type="predicted"/>
<dbReference type="GeneTree" id="ENSGT00940000162287"/>
<feature type="domain" description="C2H2-type" evidence="6">
    <location>
        <begin position="166"/>
        <end position="188"/>
    </location>
</feature>
<organism evidence="7 8">
    <name type="scientific">Electrophorus electricus</name>
    <name type="common">Electric eel</name>
    <name type="synonym">Gymnotus electricus</name>
    <dbReference type="NCBI Taxonomy" id="8005"/>
    <lineage>
        <taxon>Eukaryota</taxon>
        <taxon>Metazoa</taxon>
        <taxon>Chordata</taxon>
        <taxon>Craniata</taxon>
        <taxon>Vertebrata</taxon>
        <taxon>Euteleostomi</taxon>
        <taxon>Actinopterygii</taxon>
        <taxon>Neopterygii</taxon>
        <taxon>Teleostei</taxon>
        <taxon>Ostariophysi</taxon>
        <taxon>Gymnotiformes</taxon>
        <taxon>Gymnotoidei</taxon>
        <taxon>Gymnotidae</taxon>
        <taxon>Electrophorus</taxon>
    </lineage>
</organism>
<evidence type="ECO:0000256" key="2">
    <source>
        <dbReference type="ARBA" id="ARBA00022737"/>
    </source>
</evidence>
<dbReference type="Proteomes" id="UP000314983">
    <property type="component" value="Chromosome 10"/>
</dbReference>
<evidence type="ECO:0000256" key="1">
    <source>
        <dbReference type="ARBA" id="ARBA00022723"/>
    </source>
</evidence>
<protein>
    <recommendedName>
        <fullName evidence="6">C2H2-type domain-containing protein</fullName>
    </recommendedName>
</protein>
<name>A0AAY5EB25_ELEEL</name>
<dbReference type="InterPro" id="IPR013087">
    <property type="entry name" value="Znf_C2H2_type"/>
</dbReference>
<evidence type="ECO:0000313" key="7">
    <source>
        <dbReference type="Ensembl" id="ENSEEEP00000054126.1"/>
    </source>
</evidence>
<dbReference type="Ensembl" id="ENSEEET00000065048.1">
    <property type="protein sequence ID" value="ENSEEEP00000054126.1"/>
    <property type="gene ID" value="ENSEEEG00000029010.1"/>
</dbReference>
<reference evidence="7 8" key="1">
    <citation type="submission" date="2020-05" db="EMBL/GenBank/DDBJ databases">
        <title>Electrophorus electricus (electric eel) genome, fEleEle1, primary haplotype.</title>
        <authorList>
            <person name="Myers G."/>
            <person name="Meyer A."/>
            <person name="Fedrigo O."/>
            <person name="Formenti G."/>
            <person name="Rhie A."/>
            <person name="Tracey A."/>
            <person name="Sims Y."/>
            <person name="Jarvis E.D."/>
        </authorList>
    </citation>
    <scope>NUCLEOTIDE SEQUENCE [LARGE SCALE GENOMIC DNA]</scope>
</reference>
<reference evidence="7" key="3">
    <citation type="submission" date="2025-09" db="UniProtKB">
        <authorList>
            <consortium name="Ensembl"/>
        </authorList>
    </citation>
    <scope>IDENTIFICATION</scope>
</reference>
<dbReference type="SUPFAM" id="SSF57667">
    <property type="entry name" value="beta-beta-alpha zinc fingers"/>
    <property type="match status" value="4"/>
</dbReference>
<evidence type="ECO:0000256" key="5">
    <source>
        <dbReference type="PROSITE-ProRule" id="PRU00042"/>
    </source>
</evidence>
<dbReference type="FunFam" id="3.30.160.60:FF:000100">
    <property type="entry name" value="Zinc finger 45-like"/>
    <property type="match status" value="1"/>
</dbReference>
<reference evidence="7" key="2">
    <citation type="submission" date="2025-08" db="UniProtKB">
        <authorList>
            <consortium name="Ensembl"/>
        </authorList>
    </citation>
    <scope>IDENTIFICATION</scope>
</reference>
<evidence type="ECO:0000256" key="3">
    <source>
        <dbReference type="ARBA" id="ARBA00022771"/>
    </source>
</evidence>
<keyword evidence="4" id="KW-0862">Zinc</keyword>
<dbReference type="PROSITE" id="PS00028">
    <property type="entry name" value="ZINC_FINGER_C2H2_1"/>
    <property type="match status" value="6"/>
</dbReference>
<keyword evidence="8" id="KW-1185">Reference proteome</keyword>
<keyword evidence="2" id="KW-0677">Repeat</keyword>
<dbReference type="PROSITE" id="PS50157">
    <property type="entry name" value="ZINC_FINGER_C2H2_2"/>
    <property type="match status" value="6"/>
</dbReference>
<dbReference type="Pfam" id="PF00096">
    <property type="entry name" value="zf-C2H2"/>
    <property type="match status" value="6"/>
</dbReference>
<feature type="domain" description="C2H2-type" evidence="6">
    <location>
        <begin position="6"/>
        <end position="33"/>
    </location>
</feature>